<dbReference type="InterPro" id="IPR058245">
    <property type="entry name" value="NreC/VraR/RcsB-like_REC"/>
</dbReference>
<dbReference type="SMART" id="SM00448">
    <property type="entry name" value="REC"/>
    <property type="match status" value="1"/>
</dbReference>
<dbReference type="InterPro" id="IPR000792">
    <property type="entry name" value="Tscrpt_reg_LuxR_C"/>
</dbReference>
<keyword evidence="9" id="KW-1185">Reference proteome</keyword>
<dbReference type="Gene3D" id="3.40.50.2300">
    <property type="match status" value="1"/>
</dbReference>
<evidence type="ECO:0000259" key="6">
    <source>
        <dbReference type="PROSITE" id="PS50043"/>
    </source>
</evidence>
<dbReference type="Gene3D" id="1.10.10.10">
    <property type="entry name" value="Winged helix-like DNA-binding domain superfamily/Winged helix DNA-binding domain"/>
    <property type="match status" value="1"/>
</dbReference>
<evidence type="ECO:0000256" key="2">
    <source>
        <dbReference type="ARBA" id="ARBA00023015"/>
    </source>
</evidence>
<proteinExistence type="predicted"/>
<dbReference type="InterPro" id="IPR011006">
    <property type="entry name" value="CheY-like_superfamily"/>
</dbReference>
<evidence type="ECO:0000313" key="8">
    <source>
        <dbReference type="EMBL" id="TFD26592.1"/>
    </source>
</evidence>
<dbReference type="GO" id="GO:0003677">
    <property type="term" value="F:DNA binding"/>
    <property type="evidence" value="ECO:0007669"/>
    <property type="project" value="UniProtKB-KW"/>
</dbReference>
<dbReference type="SMART" id="SM00421">
    <property type="entry name" value="HTH_LUXR"/>
    <property type="match status" value="1"/>
</dbReference>
<evidence type="ECO:0000256" key="4">
    <source>
        <dbReference type="ARBA" id="ARBA00023163"/>
    </source>
</evidence>
<dbReference type="PANTHER" id="PTHR43214:SF24">
    <property type="entry name" value="TRANSCRIPTIONAL REGULATORY PROTEIN NARL-RELATED"/>
    <property type="match status" value="1"/>
</dbReference>
<dbReference type="Proteomes" id="UP000298424">
    <property type="component" value="Unassembled WGS sequence"/>
</dbReference>
<dbReference type="InterPro" id="IPR039420">
    <property type="entry name" value="WalR-like"/>
</dbReference>
<comment type="caution">
    <text evidence="8">The sequence shown here is derived from an EMBL/GenBank/DDBJ whole genome shotgun (WGS) entry which is preliminary data.</text>
</comment>
<sequence>MRIILAEDSTLLRESLTSLLEKLGHTVIATATDAPGLVDAVALAAHENRLPDLVITDVRMPPNNQDDGLRAALQIRRSHGTVPILVLSQYVADAYAAQLLSENDGAVGYLLKDRIGRISDFSRALETVAAGGTIIDPEMVRHLLARKTGSPIESLTPRERDVLTLMAEGLANQAIASQLVVSTAAVAKHIGSIFTKLDLTPDDGHRRVKAVLLYFNT</sequence>
<accession>A0A4R8ZFP6</accession>
<dbReference type="PROSITE" id="PS50110">
    <property type="entry name" value="RESPONSE_REGULATORY"/>
    <property type="match status" value="1"/>
</dbReference>
<dbReference type="GO" id="GO:0000160">
    <property type="term" value="P:phosphorelay signal transduction system"/>
    <property type="evidence" value="ECO:0007669"/>
    <property type="project" value="InterPro"/>
</dbReference>
<dbReference type="PANTHER" id="PTHR43214">
    <property type="entry name" value="TWO-COMPONENT RESPONSE REGULATOR"/>
    <property type="match status" value="1"/>
</dbReference>
<dbReference type="GO" id="GO:0006355">
    <property type="term" value="P:regulation of DNA-templated transcription"/>
    <property type="evidence" value="ECO:0007669"/>
    <property type="project" value="InterPro"/>
</dbReference>
<dbReference type="InterPro" id="IPR001789">
    <property type="entry name" value="Sig_transdc_resp-reg_receiver"/>
</dbReference>
<dbReference type="CDD" id="cd17535">
    <property type="entry name" value="REC_NarL-like"/>
    <property type="match status" value="1"/>
</dbReference>
<organism evidence="8 9">
    <name type="scientific">Cryobacterium lyxosi</name>
    <dbReference type="NCBI Taxonomy" id="1259228"/>
    <lineage>
        <taxon>Bacteria</taxon>
        <taxon>Bacillati</taxon>
        <taxon>Actinomycetota</taxon>
        <taxon>Actinomycetes</taxon>
        <taxon>Micrococcales</taxon>
        <taxon>Microbacteriaceae</taxon>
        <taxon>Cryobacterium</taxon>
    </lineage>
</organism>
<feature type="domain" description="HTH luxR-type" evidence="6">
    <location>
        <begin position="148"/>
        <end position="217"/>
    </location>
</feature>
<dbReference type="PRINTS" id="PR00038">
    <property type="entry name" value="HTHLUXR"/>
</dbReference>
<dbReference type="OrthoDB" id="9808843at2"/>
<keyword evidence="3" id="KW-0238">DNA-binding</keyword>
<reference evidence="8 9" key="1">
    <citation type="submission" date="2019-03" db="EMBL/GenBank/DDBJ databases">
        <title>Genomics of glacier-inhabiting Cryobacterium strains.</title>
        <authorList>
            <person name="Liu Q."/>
            <person name="Xin Y.-H."/>
        </authorList>
    </citation>
    <scope>NUCLEOTIDE SEQUENCE [LARGE SCALE GENOMIC DNA]</scope>
    <source>
        <strain evidence="8 9">TMT1-1</strain>
    </source>
</reference>
<evidence type="ECO:0000256" key="1">
    <source>
        <dbReference type="ARBA" id="ARBA00022553"/>
    </source>
</evidence>
<dbReference type="PROSITE" id="PS50043">
    <property type="entry name" value="HTH_LUXR_2"/>
    <property type="match status" value="1"/>
</dbReference>
<dbReference type="SUPFAM" id="SSF52172">
    <property type="entry name" value="CheY-like"/>
    <property type="match status" value="1"/>
</dbReference>
<dbReference type="Pfam" id="PF00196">
    <property type="entry name" value="GerE"/>
    <property type="match status" value="1"/>
</dbReference>
<keyword evidence="1 5" id="KW-0597">Phosphoprotein</keyword>
<dbReference type="RefSeq" id="WP_104196879.1">
    <property type="nucleotide sequence ID" value="NZ_SOGT01000008.1"/>
</dbReference>
<evidence type="ECO:0000259" key="7">
    <source>
        <dbReference type="PROSITE" id="PS50110"/>
    </source>
</evidence>
<dbReference type="Pfam" id="PF00072">
    <property type="entry name" value="Response_reg"/>
    <property type="match status" value="1"/>
</dbReference>
<evidence type="ECO:0000313" key="9">
    <source>
        <dbReference type="Proteomes" id="UP000298424"/>
    </source>
</evidence>
<dbReference type="InterPro" id="IPR036388">
    <property type="entry name" value="WH-like_DNA-bd_sf"/>
</dbReference>
<protein>
    <submittedName>
        <fullName evidence="8">Response regulator transcription factor</fullName>
    </submittedName>
</protein>
<evidence type="ECO:0000256" key="5">
    <source>
        <dbReference type="PROSITE-ProRule" id="PRU00169"/>
    </source>
</evidence>
<keyword evidence="2" id="KW-0805">Transcription regulation</keyword>
<name>A0A4R8ZFP6_9MICO</name>
<dbReference type="CDD" id="cd06170">
    <property type="entry name" value="LuxR_C_like"/>
    <property type="match status" value="1"/>
</dbReference>
<keyword evidence="4" id="KW-0804">Transcription</keyword>
<evidence type="ECO:0000256" key="3">
    <source>
        <dbReference type="ARBA" id="ARBA00023125"/>
    </source>
</evidence>
<dbReference type="AlphaFoldDB" id="A0A4R8ZFP6"/>
<feature type="domain" description="Response regulatory" evidence="7">
    <location>
        <begin position="2"/>
        <end position="127"/>
    </location>
</feature>
<dbReference type="EMBL" id="SOGT01000008">
    <property type="protein sequence ID" value="TFD26592.1"/>
    <property type="molecule type" value="Genomic_DNA"/>
</dbReference>
<feature type="modified residue" description="4-aspartylphosphate" evidence="5">
    <location>
        <position position="57"/>
    </location>
</feature>
<gene>
    <name evidence="8" type="ORF">E3T27_07360</name>
</gene>